<keyword evidence="3" id="KW-1185">Reference proteome</keyword>
<feature type="domain" description="DUF8052" evidence="1">
    <location>
        <begin position="21"/>
        <end position="178"/>
    </location>
</feature>
<evidence type="ECO:0000259" key="1">
    <source>
        <dbReference type="Pfam" id="PF26226"/>
    </source>
</evidence>
<protein>
    <recommendedName>
        <fullName evidence="1">DUF8052 domain-containing protein</fullName>
    </recommendedName>
</protein>
<dbReference type="Pfam" id="PF26226">
    <property type="entry name" value="DUF8052"/>
    <property type="match status" value="1"/>
</dbReference>
<evidence type="ECO:0000313" key="2">
    <source>
        <dbReference type="EMBL" id="SEI97796.1"/>
    </source>
</evidence>
<organism evidence="2 3">
    <name type="scientific">Halohasta litchfieldiae</name>
    <dbReference type="NCBI Taxonomy" id="1073996"/>
    <lineage>
        <taxon>Archaea</taxon>
        <taxon>Methanobacteriati</taxon>
        <taxon>Methanobacteriota</taxon>
        <taxon>Stenosarchaea group</taxon>
        <taxon>Halobacteria</taxon>
        <taxon>Halobacteriales</taxon>
        <taxon>Haloferacaceae</taxon>
        <taxon>Halohasta</taxon>
    </lineage>
</organism>
<dbReference type="InterPro" id="IPR058365">
    <property type="entry name" value="DUF8052"/>
</dbReference>
<dbReference type="RefSeq" id="WP_089672811.1">
    <property type="nucleotide sequence ID" value="NZ_CP024845.1"/>
</dbReference>
<accession>A0A1H6V1N6</accession>
<dbReference type="KEGG" id="hae:halTADL_0811"/>
<proteinExistence type="predicted"/>
<reference evidence="2 3" key="1">
    <citation type="submission" date="2016-10" db="EMBL/GenBank/DDBJ databases">
        <authorList>
            <person name="de Groot N.N."/>
        </authorList>
    </citation>
    <scope>NUCLEOTIDE SEQUENCE [LARGE SCALE GENOMIC DNA]</scope>
    <source>
        <strain evidence="2 3">DSM 22187</strain>
    </source>
</reference>
<dbReference type="STRING" id="1073996.SAMN05444271_11466"/>
<dbReference type="AlphaFoldDB" id="A0A1H6V1N6"/>
<name>A0A1H6V1N6_9EURY</name>
<evidence type="ECO:0000313" key="3">
    <source>
        <dbReference type="Proteomes" id="UP000198888"/>
    </source>
</evidence>
<gene>
    <name evidence="2" type="ORF">SAMN05444271_11466</name>
</gene>
<sequence length="200" mass="23102">MSRDAEELPAAIRESVPEFDDEYLDRVAGRLLYNYDLQKDYTLHGEQWALYGEMRVKSQKQFFHPALSYGDHESEEYLLVRRSDHPTVDELNRLVDLGHDLADEWITADEEHYGTDITFILISEEIPDAVVDYVEGFRDRTLLKFGYYGHYDVNLVVVAPDAEQSVASEVADVAAAFQLWDDVSTPDEGVLSRFAKRFWQ</sequence>
<dbReference type="EMBL" id="FNYR01000014">
    <property type="protein sequence ID" value="SEI97796.1"/>
    <property type="molecule type" value="Genomic_DNA"/>
</dbReference>
<accession>A0A2H4PZV9</accession>
<dbReference type="GeneID" id="35001625"/>
<dbReference type="Proteomes" id="UP000198888">
    <property type="component" value="Unassembled WGS sequence"/>
</dbReference>